<feature type="transmembrane region" description="Helical" evidence="7">
    <location>
        <begin position="262"/>
        <end position="288"/>
    </location>
</feature>
<accession>A0A7J3IA23</accession>
<evidence type="ECO:0000256" key="4">
    <source>
        <dbReference type="ARBA" id="ARBA00022692"/>
    </source>
</evidence>
<dbReference type="AlphaFoldDB" id="A0A7J3IA23"/>
<dbReference type="InterPro" id="IPR000515">
    <property type="entry name" value="MetI-like"/>
</dbReference>
<comment type="subcellular location">
    <subcellularLocation>
        <location evidence="1 7">Cell membrane</location>
        <topology evidence="1 7">Multi-pass membrane protein</topology>
    </subcellularLocation>
</comment>
<reference evidence="9" key="1">
    <citation type="journal article" date="2020" name="mSystems">
        <title>Genome- and Community-Level Interaction Insights into Carbon Utilization and Element Cycling Functions of Hydrothermarchaeota in Hydrothermal Sediment.</title>
        <authorList>
            <person name="Zhou Z."/>
            <person name="Liu Y."/>
            <person name="Xu W."/>
            <person name="Pan J."/>
            <person name="Luo Z.H."/>
            <person name="Li M."/>
        </authorList>
    </citation>
    <scope>NUCLEOTIDE SEQUENCE [LARGE SCALE GENOMIC DNA]</scope>
    <source>
        <strain evidence="9">SpSt-618</strain>
    </source>
</reference>
<dbReference type="InterPro" id="IPR045621">
    <property type="entry name" value="BPD_transp_1_N"/>
</dbReference>
<evidence type="ECO:0000259" key="8">
    <source>
        <dbReference type="PROSITE" id="PS50928"/>
    </source>
</evidence>
<dbReference type="PROSITE" id="PS50928">
    <property type="entry name" value="ABC_TM1"/>
    <property type="match status" value="1"/>
</dbReference>
<dbReference type="PANTHER" id="PTHR43163:SF6">
    <property type="entry name" value="DIPEPTIDE TRANSPORT SYSTEM PERMEASE PROTEIN DPPB-RELATED"/>
    <property type="match status" value="1"/>
</dbReference>
<dbReference type="PANTHER" id="PTHR43163">
    <property type="entry name" value="DIPEPTIDE TRANSPORT SYSTEM PERMEASE PROTEIN DPPB-RELATED"/>
    <property type="match status" value="1"/>
</dbReference>
<dbReference type="InterPro" id="IPR035906">
    <property type="entry name" value="MetI-like_sf"/>
</dbReference>
<evidence type="ECO:0000256" key="5">
    <source>
        <dbReference type="ARBA" id="ARBA00022989"/>
    </source>
</evidence>
<dbReference type="Gene3D" id="1.10.3720.10">
    <property type="entry name" value="MetI-like"/>
    <property type="match status" value="1"/>
</dbReference>
<dbReference type="GO" id="GO:0055085">
    <property type="term" value="P:transmembrane transport"/>
    <property type="evidence" value="ECO:0007669"/>
    <property type="project" value="InterPro"/>
</dbReference>
<feature type="domain" description="ABC transmembrane type-1" evidence="8">
    <location>
        <begin position="98"/>
        <end position="331"/>
    </location>
</feature>
<evidence type="ECO:0000256" key="3">
    <source>
        <dbReference type="ARBA" id="ARBA00022475"/>
    </source>
</evidence>
<keyword evidence="3" id="KW-1003">Cell membrane</keyword>
<sequence length="340" mass="37830">MPISREYIIKRTVSLVFVVLGVIVITFIITRVIPSRPELLWTGPHATIEQIERARRELHLDKPIYIQLWYYLTDLFMGNWGVSWRTKMPVLPSILGALPATIELVVVAFVIAIAAGVPIGMSAAIRRGTGVDGAVRVFSVVGASTPVFWLALLLQLVFCSWLGLLPAAKRVDEYLVLSTGFRPVTGFYLIDSLIQGNIPIFIDVVRRILLPATVLSLYPMCLSIRMTRALTLEVLNELHVRSSIAWGIPRTRVLYRYVLRNVLAPVIASLGLSFGYTIVGAFMVEIIFVWPGIGYYIAMSLLSYDYPAVIGCVIFVAILYSIINTAVDLVHATIDPRVKL</sequence>
<dbReference type="EMBL" id="DTAI01000257">
    <property type="protein sequence ID" value="HGN37628.1"/>
    <property type="molecule type" value="Genomic_DNA"/>
</dbReference>
<keyword evidence="6 7" id="KW-0472">Membrane</keyword>
<name>A0A7J3IA23_9CREN</name>
<feature type="transmembrane region" description="Helical" evidence="7">
    <location>
        <begin position="308"/>
        <end position="330"/>
    </location>
</feature>
<evidence type="ECO:0000256" key="2">
    <source>
        <dbReference type="ARBA" id="ARBA00022448"/>
    </source>
</evidence>
<organism evidence="9">
    <name type="scientific">Ignisphaera aggregans</name>
    <dbReference type="NCBI Taxonomy" id="334771"/>
    <lineage>
        <taxon>Archaea</taxon>
        <taxon>Thermoproteota</taxon>
        <taxon>Thermoprotei</taxon>
        <taxon>Desulfurococcales</taxon>
        <taxon>Desulfurococcaceae</taxon>
        <taxon>Ignisphaera</taxon>
    </lineage>
</organism>
<feature type="transmembrane region" description="Helical" evidence="7">
    <location>
        <begin position="64"/>
        <end position="82"/>
    </location>
</feature>
<evidence type="ECO:0000313" key="9">
    <source>
        <dbReference type="EMBL" id="HGN37628.1"/>
    </source>
</evidence>
<evidence type="ECO:0000256" key="7">
    <source>
        <dbReference type="RuleBase" id="RU363032"/>
    </source>
</evidence>
<gene>
    <name evidence="9" type="ORF">ENT87_08820</name>
</gene>
<dbReference type="Pfam" id="PF19300">
    <property type="entry name" value="BPD_transp_1_N"/>
    <property type="match status" value="1"/>
</dbReference>
<dbReference type="Pfam" id="PF00528">
    <property type="entry name" value="BPD_transp_1"/>
    <property type="match status" value="1"/>
</dbReference>
<proteinExistence type="inferred from homology"/>
<protein>
    <submittedName>
        <fullName evidence="9">ABC transporter permease</fullName>
    </submittedName>
</protein>
<keyword evidence="4 7" id="KW-0812">Transmembrane</keyword>
<feature type="transmembrane region" description="Helical" evidence="7">
    <location>
        <begin position="137"/>
        <end position="164"/>
    </location>
</feature>
<dbReference type="SUPFAM" id="SSF161098">
    <property type="entry name" value="MetI-like"/>
    <property type="match status" value="1"/>
</dbReference>
<evidence type="ECO:0000256" key="6">
    <source>
        <dbReference type="ARBA" id="ARBA00023136"/>
    </source>
</evidence>
<dbReference type="CDD" id="cd06261">
    <property type="entry name" value="TM_PBP2"/>
    <property type="match status" value="1"/>
</dbReference>
<feature type="transmembrane region" description="Helical" evidence="7">
    <location>
        <begin position="94"/>
        <end position="117"/>
    </location>
</feature>
<keyword evidence="2 7" id="KW-0813">Transport</keyword>
<evidence type="ECO:0000256" key="1">
    <source>
        <dbReference type="ARBA" id="ARBA00004651"/>
    </source>
</evidence>
<feature type="transmembrane region" description="Helical" evidence="7">
    <location>
        <begin position="12"/>
        <end position="33"/>
    </location>
</feature>
<dbReference type="GO" id="GO:0005886">
    <property type="term" value="C:plasma membrane"/>
    <property type="evidence" value="ECO:0007669"/>
    <property type="project" value="UniProtKB-SubCell"/>
</dbReference>
<comment type="caution">
    <text evidence="9">The sequence shown here is derived from an EMBL/GenBank/DDBJ whole genome shotgun (WGS) entry which is preliminary data.</text>
</comment>
<comment type="similarity">
    <text evidence="7">Belongs to the binding-protein-dependent transport system permease family.</text>
</comment>
<keyword evidence="5 7" id="KW-1133">Transmembrane helix</keyword>